<gene>
    <name evidence="1" type="ORF">SKAU_G00369880</name>
</gene>
<protein>
    <submittedName>
        <fullName evidence="1">Uncharacterized protein</fullName>
    </submittedName>
</protein>
<accession>A0A9Q1EFW1</accession>
<proteinExistence type="predicted"/>
<evidence type="ECO:0000313" key="1">
    <source>
        <dbReference type="EMBL" id="KAJ8338022.1"/>
    </source>
</evidence>
<dbReference type="Proteomes" id="UP001152622">
    <property type="component" value="Chromosome 18"/>
</dbReference>
<sequence length="82" mass="9077">MKNILYFREEGVGRVCSSHQSVPALVGLGDAESLTFSNQLRQATVNSIIASDYKGDYMTQLEALRKAERKRHGFACDALESP</sequence>
<keyword evidence="2" id="KW-1185">Reference proteome</keyword>
<dbReference type="AlphaFoldDB" id="A0A9Q1EFW1"/>
<organism evidence="1 2">
    <name type="scientific">Synaphobranchus kaupii</name>
    <name type="common">Kaup's arrowtooth eel</name>
    <dbReference type="NCBI Taxonomy" id="118154"/>
    <lineage>
        <taxon>Eukaryota</taxon>
        <taxon>Metazoa</taxon>
        <taxon>Chordata</taxon>
        <taxon>Craniata</taxon>
        <taxon>Vertebrata</taxon>
        <taxon>Euteleostomi</taxon>
        <taxon>Actinopterygii</taxon>
        <taxon>Neopterygii</taxon>
        <taxon>Teleostei</taxon>
        <taxon>Anguilliformes</taxon>
        <taxon>Synaphobranchidae</taxon>
        <taxon>Synaphobranchus</taxon>
    </lineage>
</organism>
<evidence type="ECO:0000313" key="2">
    <source>
        <dbReference type="Proteomes" id="UP001152622"/>
    </source>
</evidence>
<dbReference type="EMBL" id="JAINUF010000018">
    <property type="protein sequence ID" value="KAJ8338022.1"/>
    <property type="molecule type" value="Genomic_DNA"/>
</dbReference>
<name>A0A9Q1EFW1_SYNKA</name>
<reference evidence="1" key="1">
    <citation type="journal article" date="2023" name="Science">
        <title>Genome structures resolve the early diversification of teleost fishes.</title>
        <authorList>
            <person name="Parey E."/>
            <person name="Louis A."/>
            <person name="Montfort J."/>
            <person name="Bouchez O."/>
            <person name="Roques C."/>
            <person name="Iampietro C."/>
            <person name="Lluch J."/>
            <person name="Castinel A."/>
            <person name="Donnadieu C."/>
            <person name="Desvignes T."/>
            <person name="Floi Bucao C."/>
            <person name="Jouanno E."/>
            <person name="Wen M."/>
            <person name="Mejri S."/>
            <person name="Dirks R."/>
            <person name="Jansen H."/>
            <person name="Henkel C."/>
            <person name="Chen W.J."/>
            <person name="Zahm M."/>
            <person name="Cabau C."/>
            <person name="Klopp C."/>
            <person name="Thompson A.W."/>
            <person name="Robinson-Rechavi M."/>
            <person name="Braasch I."/>
            <person name="Lecointre G."/>
            <person name="Bobe J."/>
            <person name="Postlethwait J.H."/>
            <person name="Berthelot C."/>
            <person name="Roest Crollius H."/>
            <person name="Guiguen Y."/>
        </authorList>
    </citation>
    <scope>NUCLEOTIDE SEQUENCE</scope>
    <source>
        <strain evidence="1">WJC10195</strain>
    </source>
</reference>
<comment type="caution">
    <text evidence="1">The sequence shown here is derived from an EMBL/GenBank/DDBJ whole genome shotgun (WGS) entry which is preliminary data.</text>
</comment>